<dbReference type="AlphaFoldDB" id="A0A0A8ZHS3"/>
<name>A0A0A8ZHS3_ARUDO</name>
<sequence>MVSVWCDDSRVMLFAEL</sequence>
<dbReference type="EMBL" id="GBRH01261610">
    <property type="protein sequence ID" value="JAD36285.1"/>
    <property type="molecule type" value="Transcribed_RNA"/>
</dbReference>
<protein>
    <submittedName>
        <fullName evidence="1">Uncharacterized protein</fullName>
    </submittedName>
</protein>
<accession>A0A0A8ZHS3</accession>
<evidence type="ECO:0000313" key="1">
    <source>
        <dbReference type="EMBL" id="JAD36285.1"/>
    </source>
</evidence>
<organism evidence="1">
    <name type="scientific">Arundo donax</name>
    <name type="common">Giant reed</name>
    <name type="synonym">Donax arundinaceus</name>
    <dbReference type="NCBI Taxonomy" id="35708"/>
    <lineage>
        <taxon>Eukaryota</taxon>
        <taxon>Viridiplantae</taxon>
        <taxon>Streptophyta</taxon>
        <taxon>Embryophyta</taxon>
        <taxon>Tracheophyta</taxon>
        <taxon>Spermatophyta</taxon>
        <taxon>Magnoliopsida</taxon>
        <taxon>Liliopsida</taxon>
        <taxon>Poales</taxon>
        <taxon>Poaceae</taxon>
        <taxon>PACMAD clade</taxon>
        <taxon>Arundinoideae</taxon>
        <taxon>Arundineae</taxon>
        <taxon>Arundo</taxon>
    </lineage>
</organism>
<reference evidence="1" key="2">
    <citation type="journal article" date="2015" name="Data Brief">
        <title>Shoot transcriptome of the giant reed, Arundo donax.</title>
        <authorList>
            <person name="Barrero R.A."/>
            <person name="Guerrero F.D."/>
            <person name="Moolhuijzen P."/>
            <person name="Goolsby J.A."/>
            <person name="Tidwell J."/>
            <person name="Bellgard S.E."/>
            <person name="Bellgard M.I."/>
        </authorList>
    </citation>
    <scope>NUCLEOTIDE SEQUENCE</scope>
    <source>
        <tissue evidence="1">Shoot tissue taken approximately 20 cm above the soil surface</tissue>
    </source>
</reference>
<reference evidence="1" key="1">
    <citation type="submission" date="2014-09" db="EMBL/GenBank/DDBJ databases">
        <authorList>
            <person name="Magalhaes I.L.F."/>
            <person name="Oliveira U."/>
            <person name="Santos F.R."/>
            <person name="Vidigal T.H.D.A."/>
            <person name="Brescovit A.D."/>
            <person name="Santos A.J."/>
        </authorList>
    </citation>
    <scope>NUCLEOTIDE SEQUENCE</scope>
    <source>
        <tissue evidence="1">Shoot tissue taken approximately 20 cm above the soil surface</tissue>
    </source>
</reference>
<proteinExistence type="predicted"/>